<keyword evidence="5" id="KW-1185">Reference proteome</keyword>
<protein>
    <submittedName>
        <fullName evidence="4">Winged helix-turn-helix domain-containing protein</fullName>
    </submittedName>
</protein>
<reference evidence="4 5" key="1">
    <citation type="submission" date="2023-05" db="EMBL/GenBank/DDBJ databases">
        <title>Xanthomonas rydalmerenesis sp. nov., a novel Xanthomonas species isolated from Fragaria x ananassa.</title>
        <authorList>
            <person name="McKnight D.J.E."/>
            <person name="Wong-Bajracharya J."/>
            <person name="Okoh E.B."/>
            <person name="Snijders F."/>
            <person name="Lidbetter F."/>
            <person name="Webster J."/>
            <person name="Djordjevic S.P."/>
            <person name="Bogema D.R."/>
            <person name="Chapman T.A."/>
        </authorList>
    </citation>
    <scope>NUCLEOTIDE SEQUENCE [LARGE SCALE GENOMIC DNA]</scope>
    <source>
        <strain evidence="4 5">DAR34883</strain>
    </source>
</reference>
<name>A0ABZ0JS69_9XANT</name>
<feature type="DNA-binding region" description="OmpR/PhoB-type" evidence="2">
    <location>
        <begin position="1"/>
        <end position="44"/>
    </location>
</feature>
<dbReference type="RefSeq" id="WP_317844731.1">
    <property type="nucleotide sequence ID" value="NZ_CP126170.1"/>
</dbReference>
<sequence>MNVLEYDRRRLDTQMYRLRRRVEEISGRPLPVKTLRNSGYRFHAPAALAP</sequence>
<gene>
    <name evidence="4" type="ORF">QN243_05245</name>
</gene>
<evidence type="ECO:0000313" key="5">
    <source>
        <dbReference type="Proteomes" id="UP001302020"/>
    </source>
</evidence>
<dbReference type="Proteomes" id="UP001302020">
    <property type="component" value="Chromosome"/>
</dbReference>
<dbReference type="InterPro" id="IPR036388">
    <property type="entry name" value="WH-like_DNA-bd_sf"/>
</dbReference>
<dbReference type="InterPro" id="IPR016032">
    <property type="entry name" value="Sig_transdc_resp-reg_C-effctor"/>
</dbReference>
<dbReference type="SUPFAM" id="SSF46894">
    <property type="entry name" value="C-terminal effector domain of the bipartite response regulators"/>
    <property type="match status" value="1"/>
</dbReference>
<accession>A0ABZ0JS69</accession>
<keyword evidence="1 2" id="KW-0238">DNA-binding</keyword>
<evidence type="ECO:0000313" key="4">
    <source>
        <dbReference type="EMBL" id="WOS41868.1"/>
    </source>
</evidence>
<dbReference type="InterPro" id="IPR001867">
    <property type="entry name" value="OmpR/PhoB-type_DNA-bd"/>
</dbReference>
<feature type="domain" description="OmpR/PhoB-type" evidence="3">
    <location>
        <begin position="1"/>
        <end position="44"/>
    </location>
</feature>
<evidence type="ECO:0000259" key="3">
    <source>
        <dbReference type="PROSITE" id="PS51755"/>
    </source>
</evidence>
<evidence type="ECO:0000256" key="1">
    <source>
        <dbReference type="ARBA" id="ARBA00023125"/>
    </source>
</evidence>
<proteinExistence type="predicted"/>
<dbReference type="PROSITE" id="PS51755">
    <property type="entry name" value="OMPR_PHOB"/>
    <property type="match status" value="1"/>
</dbReference>
<dbReference type="EMBL" id="CP126172">
    <property type="protein sequence ID" value="WOS41868.1"/>
    <property type="molecule type" value="Genomic_DNA"/>
</dbReference>
<evidence type="ECO:0000256" key="2">
    <source>
        <dbReference type="PROSITE-ProRule" id="PRU01091"/>
    </source>
</evidence>
<organism evidence="4 5">
    <name type="scientific">Xanthomonas rydalmerensis</name>
    <dbReference type="NCBI Taxonomy" id="3046274"/>
    <lineage>
        <taxon>Bacteria</taxon>
        <taxon>Pseudomonadati</taxon>
        <taxon>Pseudomonadota</taxon>
        <taxon>Gammaproteobacteria</taxon>
        <taxon>Lysobacterales</taxon>
        <taxon>Lysobacteraceae</taxon>
        <taxon>Xanthomonas</taxon>
    </lineage>
</organism>
<dbReference type="Gene3D" id="1.10.10.10">
    <property type="entry name" value="Winged helix-like DNA-binding domain superfamily/Winged helix DNA-binding domain"/>
    <property type="match status" value="1"/>
</dbReference>